<comment type="similarity">
    <text evidence="1">Belongs to the oxygen-dependent FAD-linked oxidoreductase family.</text>
</comment>
<dbReference type="PROSITE" id="PS51387">
    <property type="entry name" value="FAD_PCMH"/>
    <property type="match status" value="1"/>
</dbReference>
<dbReference type="Proteomes" id="UP000764110">
    <property type="component" value="Unassembled WGS sequence"/>
</dbReference>
<dbReference type="InterPro" id="IPR016169">
    <property type="entry name" value="FAD-bd_PCMH_sub2"/>
</dbReference>
<dbReference type="Gene3D" id="3.30.465.10">
    <property type="match status" value="1"/>
</dbReference>
<dbReference type="PANTHER" id="PTHR42973">
    <property type="entry name" value="BINDING OXIDOREDUCTASE, PUTATIVE (AFU_ORTHOLOGUE AFUA_1G17690)-RELATED"/>
    <property type="match status" value="1"/>
</dbReference>
<feature type="compositionally biased region" description="Polar residues" evidence="5">
    <location>
        <begin position="379"/>
        <end position="391"/>
    </location>
</feature>
<accession>A0A9P8S3C9</accession>
<dbReference type="Pfam" id="PF01565">
    <property type="entry name" value="FAD_binding_4"/>
    <property type="match status" value="1"/>
</dbReference>
<keyword evidence="4" id="KW-0560">Oxidoreductase</keyword>
<evidence type="ECO:0000256" key="5">
    <source>
        <dbReference type="SAM" id="MobiDB-lite"/>
    </source>
</evidence>
<keyword evidence="8" id="KW-1185">Reference proteome</keyword>
<dbReference type="GO" id="GO:0071949">
    <property type="term" value="F:FAD binding"/>
    <property type="evidence" value="ECO:0007669"/>
    <property type="project" value="InterPro"/>
</dbReference>
<evidence type="ECO:0000256" key="3">
    <source>
        <dbReference type="ARBA" id="ARBA00022827"/>
    </source>
</evidence>
<dbReference type="GO" id="GO:0016491">
    <property type="term" value="F:oxidoreductase activity"/>
    <property type="evidence" value="ECO:0007669"/>
    <property type="project" value="UniProtKB-KW"/>
</dbReference>
<sequence>MRGLDSVVVSGDKSRVTVGAGATWDAVYETLDALGLSAAGGRVADVGVAGLAGGGGISYFGPREGWTCNQVISFGVVLADGSVVEASEQQNSDLWLALRGGYNSFGIITSLDIKTFEQGLLWSSLTLNPLSAIDQQARVYAELMDPAKYDENAPFLFGWSFNSTHKLSVALNQLIYTKPSGNEVPAFYQPVLDLPIIPYPSAGATVTNMSTLARQGVPLQPPQAARYLSTTVTFVPTEAMIRATFDAYNASLPSVQDIAGIRWDVNLEALPPQLYARGAQDNALGLAGRSGPLAVCLLSPAWSRADDDDKLYAAARALMDEIDRRARDLGAHDPYIYMNYATPGQEVIASYGHATVAHLQHVRARVDPPASSPIKSRGVQDSTVTQIGRSR</sequence>
<dbReference type="InterPro" id="IPR050416">
    <property type="entry name" value="FAD-linked_Oxidoreductase"/>
</dbReference>
<dbReference type="PANTHER" id="PTHR42973:SF22">
    <property type="entry name" value="FAD-BINDING PCMH-TYPE DOMAIN-CONTAINING PROTEIN-RELATED"/>
    <property type="match status" value="1"/>
</dbReference>
<dbReference type="AlphaFoldDB" id="A0A9P8S3C9"/>
<evidence type="ECO:0000313" key="7">
    <source>
        <dbReference type="EMBL" id="KAH0592038.1"/>
    </source>
</evidence>
<dbReference type="InterPro" id="IPR006094">
    <property type="entry name" value="Oxid_FAD_bind_N"/>
</dbReference>
<evidence type="ECO:0000256" key="4">
    <source>
        <dbReference type="ARBA" id="ARBA00023002"/>
    </source>
</evidence>
<protein>
    <recommendedName>
        <fullName evidence="6">FAD-binding PCMH-type domain-containing protein</fullName>
    </recommendedName>
</protein>
<keyword evidence="2" id="KW-0285">Flavoprotein</keyword>
<gene>
    <name evidence="7" type="ORF">MHUMG1_10249</name>
</gene>
<feature type="domain" description="FAD-binding PCMH-type" evidence="6">
    <location>
        <begin position="1"/>
        <end position="118"/>
    </location>
</feature>
<dbReference type="InterPro" id="IPR036318">
    <property type="entry name" value="FAD-bd_PCMH-like_sf"/>
</dbReference>
<evidence type="ECO:0000259" key="6">
    <source>
        <dbReference type="PROSITE" id="PS51387"/>
    </source>
</evidence>
<evidence type="ECO:0000256" key="1">
    <source>
        <dbReference type="ARBA" id="ARBA00005466"/>
    </source>
</evidence>
<evidence type="ECO:0000256" key="2">
    <source>
        <dbReference type="ARBA" id="ARBA00022630"/>
    </source>
</evidence>
<dbReference type="SUPFAM" id="SSF56176">
    <property type="entry name" value="FAD-binding/transporter-associated domain-like"/>
    <property type="match status" value="1"/>
</dbReference>
<name>A0A9P8S3C9_9HYPO</name>
<dbReference type="Gene3D" id="3.40.462.20">
    <property type="match status" value="1"/>
</dbReference>
<evidence type="ECO:0000313" key="8">
    <source>
        <dbReference type="Proteomes" id="UP000764110"/>
    </source>
</evidence>
<dbReference type="InterPro" id="IPR016166">
    <property type="entry name" value="FAD-bd_PCMH"/>
</dbReference>
<feature type="region of interest" description="Disordered" evidence="5">
    <location>
        <begin position="365"/>
        <end position="391"/>
    </location>
</feature>
<proteinExistence type="inferred from homology"/>
<reference evidence="7 8" key="1">
    <citation type="submission" date="2020-07" db="EMBL/GenBank/DDBJ databases">
        <title>Metarhizium humberi genome.</title>
        <authorList>
            <person name="Lysoe E."/>
        </authorList>
    </citation>
    <scope>NUCLEOTIDE SEQUENCE [LARGE SCALE GENOMIC DNA]</scope>
    <source>
        <strain evidence="7 8">ESALQ1638</strain>
    </source>
</reference>
<organism evidence="7 8">
    <name type="scientific">Metarhizium humberi</name>
    <dbReference type="NCBI Taxonomy" id="2596975"/>
    <lineage>
        <taxon>Eukaryota</taxon>
        <taxon>Fungi</taxon>
        <taxon>Dikarya</taxon>
        <taxon>Ascomycota</taxon>
        <taxon>Pezizomycotina</taxon>
        <taxon>Sordariomycetes</taxon>
        <taxon>Hypocreomycetidae</taxon>
        <taxon>Hypocreales</taxon>
        <taxon>Clavicipitaceae</taxon>
        <taxon>Metarhizium</taxon>
    </lineage>
</organism>
<comment type="caution">
    <text evidence="7">The sequence shown here is derived from an EMBL/GenBank/DDBJ whole genome shotgun (WGS) entry which is preliminary data.</text>
</comment>
<dbReference type="EMBL" id="JACEFI010000039">
    <property type="protein sequence ID" value="KAH0592038.1"/>
    <property type="molecule type" value="Genomic_DNA"/>
</dbReference>
<keyword evidence="3" id="KW-0274">FAD</keyword>